<organism evidence="4 5">
    <name type="scientific">Tetranychus urticae</name>
    <name type="common">Two-spotted spider mite</name>
    <dbReference type="NCBI Taxonomy" id="32264"/>
    <lineage>
        <taxon>Eukaryota</taxon>
        <taxon>Metazoa</taxon>
        <taxon>Ecdysozoa</taxon>
        <taxon>Arthropoda</taxon>
        <taxon>Chelicerata</taxon>
        <taxon>Arachnida</taxon>
        <taxon>Acari</taxon>
        <taxon>Acariformes</taxon>
        <taxon>Trombidiformes</taxon>
        <taxon>Prostigmata</taxon>
        <taxon>Eleutherengona</taxon>
        <taxon>Raphignathae</taxon>
        <taxon>Tetranychoidea</taxon>
        <taxon>Tetranychidae</taxon>
        <taxon>Tetranychus</taxon>
    </lineage>
</organism>
<evidence type="ECO:0000256" key="1">
    <source>
        <dbReference type="ARBA" id="ARBA00005043"/>
    </source>
</evidence>
<keyword evidence="5" id="KW-1185">Reference proteome</keyword>
<reference evidence="4" key="2">
    <citation type="submission" date="2015-06" db="UniProtKB">
        <authorList>
            <consortium name="EnsemblMetazoa"/>
        </authorList>
    </citation>
    <scope>IDENTIFICATION</scope>
</reference>
<dbReference type="InterPro" id="IPR018627">
    <property type="entry name" value="ELP6"/>
</dbReference>
<dbReference type="Pfam" id="PF09807">
    <property type="entry name" value="ELP6"/>
    <property type="match status" value="1"/>
</dbReference>
<name>T1KHB8_TETUR</name>
<reference evidence="5" key="1">
    <citation type="submission" date="2011-08" db="EMBL/GenBank/DDBJ databases">
        <authorList>
            <person name="Rombauts S."/>
        </authorList>
    </citation>
    <scope>NUCLEOTIDE SEQUENCE</scope>
    <source>
        <strain evidence="5">London</strain>
    </source>
</reference>
<dbReference type="GO" id="GO:0033588">
    <property type="term" value="C:elongator holoenzyme complex"/>
    <property type="evidence" value="ECO:0007669"/>
    <property type="project" value="InterPro"/>
</dbReference>
<dbReference type="UniPathway" id="UPA00988"/>
<dbReference type="AlphaFoldDB" id="T1KHB8"/>
<dbReference type="Proteomes" id="UP000015104">
    <property type="component" value="Unassembled WGS sequence"/>
</dbReference>
<protein>
    <recommendedName>
        <fullName evidence="3">Elongator complex protein 6</fullName>
    </recommendedName>
</protein>
<evidence type="ECO:0000313" key="4">
    <source>
        <dbReference type="EnsemblMetazoa" id="tetur11g03830.1"/>
    </source>
</evidence>
<dbReference type="HOGENOM" id="CLU_1186163_0_0_1"/>
<evidence type="ECO:0000256" key="3">
    <source>
        <dbReference type="ARBA" id="ARBA00020263"/>
    </source>
</evidence>
<dbReference type="EnsemblMetazoa" id="tetur11g03830.1">
    <property type="protein sequence ID" value="tetur11g03830.1"/>
    <property type="gene ID" value="tetur11g03830"/>
</dbReference>
<proteinExistence type="inferred from homology"/>
<dbReference type="Gene3D" id="3.40.50.300">
    <property type="entry name" value="P-loop containing nucleotide triphosphate hydrolases"/>
    <property type="match status" value="1"/>
</dbReference>
<dbReference type="PANTHER" id="PTHR16184:SF6">
    <property type="entry name" value="ELONGATOR COMPLEX PROTEIN 6"/>
    <property type="match status" value="1"/>
</dbReference>
<comment type="pathway">
    <text evidence="1">tRNA modification; 5-methoxycarbonylmethyl-2-thiouridine-tRNA biosynthesis.</text>
</comment>
<gene>
    <name evidence="4" type="primary">107364137</name>
</gene>
<dbReference type="PANTHER" id="PTHR16184">
    <property type="entry name" value="ELONGATOR COMPLEX PROTEIN 6"/>
    <property type="match status" value="1"/>
</dbReference>
<comment type="similarity">
    <text evidence="2">Belongs to the ELP6 family.</text>
</comment>
<dbReference type="EMBL" id="CAEY01000074">
    <property type="status" value="NOT_ANNOTATED_CDS"/>
    <property type="molecule type" value="Genomic_DNA"/>
</dbReference>
<dbReference type="InterPro" id="IPR027417">
    <property type="entry name" value="P-loop_NTPase"/>
</dbReference>
<dbReference type="GO" id="GO:0002098">
    <property type="term" value="P:tRNA wobble uridine modification"/>
    <property type="evidence" value="ECO:0007669"/>
    <property type="project" value="InterPro"/>
</dbReference>
<accession>T1KHB8</accession>
<evidence type="ECO:0000256" key="2">
    <source>
        <dbReference type="ARBA" id="ARBA00008837"/>
    </source>
</evidence>
<evidence type="ECO:0000313" key="5">
    <source>
        <dbReference type="Proteomes" id="UP000015104"/>
    </source>
</evidence>
<sequence length="258" mass="29660">MSLSIDSLCPIDLDKIGVESEQISITSDDLSNSACLFNSLVCQSIKLLKTSQTKDDKPLKIFMILFNQTYNEISRYQMKNFGLNLKSFKDVNQLIVMDFLTDYKDGIVTSDGSILLPALIQKTLDKIKQTLSSEDDSSKAIVLVDDVSCLLILGLPLNQVYQYCRHLRNLIHYHKLVLIMQSYYDYDEDDTDINRLCQSFIETCNIWLQCKHLDTGFSSKVDGNLIINDYHQWPTKTHHYHFKRMPRNVKVLPVGAFS</sequence>